<feature type="coiled-coil region" evidence="1">
    <location>
        <begin position="64"/>
        <end position="113"/>
    </location>
</feature>
<sequence length="353" mass="37088">MHMTGGVLGGGVIFVIAALLWAAVLVPAWARRREFRAAERNALRLQRTLRILAETSEVPQEVRLEATAREALAHEKLLRTAQRQQEAEREAELAEARAASVRAEIRAQQMQRRQAAAQRAAMLRRPAARRVRAIAALGALMGFLGALVGIGLLIAGSGPALLVCALLVALASLGALVLLAPGRVRVEPIAAEHVPGEVAPAPVVEAEPVATGETDAAAEAHAAAQRAAAERITRARALARARAERPAAQVNQTDSILLREVREQVAREHAQRQPPARPAAQAPAAQAPAAQAPAAQAPAQASPQPSAGRPQSSAATAQQQAAQSRLRGMGVVGDTSEGMPDLDAVLRRRRNAG</sequence>
<comment type="caution">
    <text evidence="4">The sequence shown here is derived from an EMBL/GenBank/DDBJ whole genome shotgun (WGS) entry which is preliminary data.</text>
</comment>
<keyword evidence="3" id="KW-1133">Transmembrane helix</keyword>
<keyword evidence="3" id="KW-0472">Membrane</keyword>
<feature type="transmembrane region" description="Helical" evidence="3">
    <location>
        <begin position="6"/>
        <end position="30"/>
    </location>
</feature>
<keyword evidence="3" id="KW-0812">Transmembrane</keyword>
<feature type="region of interest" description="Disordered" evidence="2">
    <location>
        <begin position="264"/>
        <end position="353"/>
    </location>
</feature>
<evidence type="ECO:0000313" key="5">
    <source>
        <dbReference type="Proteomes" id="UP001646141"/>
    </source>
</evidence>
<organism evidence="4 5">
    <name type="scientific">Leucobacter chromiireducens subsp. chromiireducens</name>
    <dbReference type="NCBI Taxonomy" id="660067"/>
    <lineage>
        <taxon>Bacteria</taxon>
        <taxon>Bacillati</taxon>
        <taxon>Actinomycetota</taxon>
        <taxon>Actinomycetes</taxon>
        <taxon>Micrococcales</taxon>
        <taxon>Microbacteriaceae</taxon>
        <taxon>Leucobacter</taxon>
    </lineage>
</organism>
<proteinExistence type="predicted"/>
<dbReference type="Proteomes" id="UP001646141">
    <property type="component" value="Unassembled WGS sequence"/>
</dbReference>
<evidence type="ECO:0008006" key="6">
    <source>
        <dbReference type="Google" id="ProtNLM"/>
    </source>
</evidence>
<feature type="transmembrane region" description="Helical" evidence="3">
    <location>
        <begin position="133"/>
        <end position="154"/>
    </location>
</feature>
<gene>
    <name evidence="4" type="ORF">D3226_02820</name>
</gene>
<evidence type="ECO:0000256" key="3">
    <source>
        <dbReference type="SAM" id="Phobius"/>
    </source>
</evidence>
<evidence type="ECO:0000313" key="4">
    <source>
        <dbReference type="EMBL" id="MBL3688893.1"/>
    </source>
</evidence>
<feature type="transmembrane region" description="Helical" evidence="3">
    <location>
        <begin position="160"/>
        <end position="180"/>
    </location>
</feature>
<feature type="compositionally biased region" description="Low complexity" evidence="2">
    <location>
        <begin position="272"/>
        <end position="324"/>
    </location>
</feature>
<accession>A0ABS1SL26</accession>
<keyword evidence="5" id="KW-1185">Reference proteome</keyword>
<dbReference type="EMBL" id="QYAD01000001">
    <property type="protein sequence ID" value="MBL3688893.1"/>
    <property type="molecule type" value="Genomic_DNA"/>
</dbReference>
<keyword evidence="1" id="KW-0175">Coiled coil</keyword>
<reference evidence="4 5" key="1">
    <citation type="submission" date="2018-09" db="EMBL/GenBank/DDBJ databases">
        <title>Comparative genomics of Leucobacter spp.</title>
        <authorList>
            <person name="Reis A.C."/>
            <person name="Kolvenbach B.A."/>
            <person name="Corvini P.F.X."/>
            <person name="Nunes O.C."/>
        </authorList>
    </citation>
    <scope>NUCLEOTIDE SEQUENCE [LARGE SCALE GENOMIC DNA]</scope>
    <source>
        <strain evidence="4 5">L-1</strain>
    </source>
</reference>
<name>A0ABS1SL26_9MICO</name>
<protein>
    <recommendedName>
        <fullName evidence="6">Large exoprotein</fullName>
    </recommendedName>
</protein>
<evidence type="ECO:0000256" key="2">
    <source>
        <dbReference type="SAM" id="MobiDB-lite"/>
    </source>
</evidence>
<evidence type="ECO:0000256" key="1">
    <source>
        <dbReference type="SAM" id="Coils"/>
    </source>
</evidence>